<evidence type="ECO:0000313" key="2">
    <source>
        <dbReference type="EMBL" id="OMP05375.1"/>
    </source>
</evidence>
<evidence type="ECO:0000313" key="3">
    <source>
        <dbReference type="Proteomes" id="UP000187203"/>
    </source>
</evidence>
<evidence type="ECO:0000256" key="1">
    <source>
        <dbReference type="SAM" id="MobiDB-lite"/>
    </source>
</evidence>
<dbReference type="EMBL" id="AWUE01014019">
    <property type="protein sequence ID" value="OMP05375.1"/>
    <property type="molecule type" value="Genomic_DNA"/>
</dbReference>
<gene>
    <name evidence="2" type="ORF">COLO4_08890</name>
</gene>
<keyword evidence="3" id="KW-1185">Reference proteome</keyword>
<organism evidence="2 3">
    <name type="scientific">Corchorus olitorius</name>
    <dbReference type="NCBI Taxonomy" id="93759"/>
    <lineage>
        <taxon>Eukaryota</taxon>
        <taxon>Viridiplantae</taxon>
        <taxon>Streptophyta</taxon>
        <taxon>Embryophyta</taxon>
        <taxon>Tracheophyta</taxon>
        <taxon>Spermatophyta</taxon>
        <taxon>Magnoliopsida</taxon>
        <taxon>eudicotyledons</taxon>
        <taxon>Gunneridae</taxon>
        <taxon>Pentapetalae</taxon>
        <taxon>rosids</taxon>
        <taxon>malvids</taxon>
        <taxon>Malvales</taxon>
        <taxon>Malvaceae</taxon>
        <taxon>Grewioideae</taxon>
        <taxon>Apeibeae</taxon>
        <taxon>Corchorus</taxon>
    </lineage>
</organism>
<dbReference type="Proteomes" id="UP000187203">
    <property type="component" value="Unassembled WGS sequence"/>
</dbReference>
<accession>A0A1R3KE74</accession>
<proteinExistence type="predicted"/>
<sequence length="411" mass="46474">MEDFVLDLEVCTEPETESSGWSVVGRIISEKSLNQDIMQKALHENPWSVMGYCLNLKFWPPEQAMREVDLNSVPFWIQIHSLPREMMDAGSIEVEGTEHVLSSNMRNFPKGRCHRKQKIGPIMRAPPAKQLLSPGKQRSFSWDGERNRADGDWRSQKAARELTFDGARELGSNQSRAKDALGLNSVLACENIGDVAPRSRWPDQTENYIVFEVLERPISFLVGFNQPGGPSEAIIEYPDESGVPELDNVEYANEPSVPELVNIEYATEFEPGVPEIAEQELKVPSLMGIASPKKVLSLSPAKMIRTVMNLSNAFRSMNLKRNAEVDGDWKVSKKKQKVVETLNQRIEDVMCIELGSCLPQAKRKYKKRVSTSRRRKTTQTSVVIEEVEVLHDVPIAQTKIGWQKKSSQEYC</sequence>
<evidence type="ECO:0008006" key="4">
    <source>
        <dbReference type="Google" id="ProtNLM"/>
    </source>
</evidence>
<protein>
    <recommendedName>
        <fullName evidence="4">DUF4283 domain-containing protein</fullName>
    </recommendedName>
</protein>
<dbReference type="AlphaFoldDB" id="A0A1R3KE74"/>
<name>A0A1R3KE74_9ROSI</name>
<comment type="caution">
    <text evidence="2">The sequence shown here is derived from an EMBL/GenBank/DDBJ whole genome shotgun (WGS) entry which is preliminary data.</text>
</comment>
<reference evidence="3" key="1">
    <citation type="submission" date="2013-09" db="EMBL/GenBank/DDBJ databases">
        <title>Corchorus olitorius genome sequencing.</title>
        <authorList>
            <person name="Alam M."/>
            <person name="Haque M.S."/>
            <person name="Islam M.S."/>
            <person name="Emdad E.M."/>
            <person name="Islam M.M."/>
            <person name="Ahmed B."/>
            <person name="Halim A."/>
            <person name="Hossen Q.M.M."/>
            <person name="Hossain M.Z."/>
            <person name="Ahmed R."/>
            <person name="Khan M.M."/>
            <person name="Islam R."/>
            <person name="Rashid M.M."/>
            <person name="Khan S.A."/>
            <person name="Rahman M.S."/>
            <person name="Alam M."/>
            <person name="Yahiya A.S."/>
            <person name="Khan M.S."/>
            <person name="Azam M.S."/>
            <person name="Haque T."/>
            <person name="Lashkar M.Z.H."/>
            <person name="Akhand A.I."/>
            <person name="Morshed G."/>
            <person name="Roy S."/>
            <person name="Uddin K.S."/>
            <person name="Rabeya T."/>
            <person name="Hossain A.S."/>
            <person name="Chowdhury A."/>
            <person name="Snigdha A.R."/>
            <person name="Mortoza M.S."/>
            <person name="Matin S.A."/>
            <person name="Hoque S.M.E."/>
            <person name="Islam M.K."/>
            <person name="Roy D.K."/>
            <person name="Haider R."/>
            <person name="Moosa M.M."/>
            <person name="Elias S.M."/>
            <person name="Hasan A.M."/>
            <person name="Jahan S."/>
            <person name="Shafiuddin M."/>
            <person name="Mahmood N."/>
            <person name="Shommy N.S."/>
        </authorList>
    </citation>
    <scope>NUCLEOTIDE SEQUENCE [LARGE SCALE GENOMIC DNA]</scope>
    <source>
        <strain evidence="3">cv. O-4</strain>
    </source>
</reference>
<feature type="compositionally biased region" description="Basic and acidic residues" evidence="1">
    <location>
        <begin position="143"/>
        <end position="153"/>
    </location>
</feature>
<feature type="region of interest" description="Disordered" evidence="1">
    <location>
        <begin position="127"/>
        <end position="153"/>
    </location>
</feature>